<sequence length="176" mass="18750">MTTVSGVPVLIVSGPVGVGKSSVAHEMFDQLSDRDIAHAVIDLDAFGISWPYGEGDPYNERMALRNLASVWANYAASGVDRAIIARVVEAEADLAAYAEAIPGAEIQVCRLVASVDVLTERVRRREVGSSYEVLVRRSVELASSLEASGPTDFVVETSGRSLADVAVEALTKASWI</sequence>
<accession>A0A7W9JD47</accession>
<reference evidence="1 2" key="1">
    <citation type="submission" date="2020-08" db="EMBL/GenBank/DDBJ databases">
        <title>Sequencing the genomes of 1000 actinobacteria strains.</title>
        <authorList>
            <person name="Klenk H.-P."/>
        </authorList>
    </citation>
    <scope>NUCLEOTIDE SEQUENCE [LARGE SCALE GENOMIC DNA]</scope>
    <source>
        <strain evidence="1 2">DSM 28967</strain>
    </source>
</reference>
<keyword evidence="1" id="KW-0418">Kinase</keyword>
<keyword evidence="1" id="KW-0808">Transferase</keyword>
<dbReference type="AlphaFoldDB" id="A0A7W9JD47"/>
<comment type="caution">
    <text evidence="1">The sequence shown here is derived from an EMBL/GenBank/DDBJ whole genome shotgun (WGS) entry which is preliminary data.</text>
</comment>
<dbReference type="SUPFAM" id="SSF52540">
    <property type="entry name" value="P-loop containing nucleoside triphosphate hydrolases"/>
    <property type="match status" value="1"/>
</dbReference>
<dbReference type="Proteomes" id="UP000549971">
    <property type="component" value="Unassembled WGS sequence"/>
</dbReference>
<dbReference type="RefSeq" id="WP_184802013.1">
    <property type="nucleotide sequence ID" value="NZ_JACHMY010000001.1"/>
</dbReference>
<dbReference type="InterPro" id="IPR027417">
    <property type="entry name" value="P-loop_NTPase"/>
</dbReference>
<dbReference type="GO" id="GO:0016301">
    <property type="term" value="F:kinase activity"/>
    <property type="evidence" value="ECO:0007669"/>
    <property type="project" value="UniProtKB-KW"/>
</dbReference>
<evidence type="ECO:0000313" key="1">
    <source>
        <dbReference type="EMBL" id="MBB5839976.1"/>
    </source>
</evidence>
<evidence type="ECO:0000313" key="2">
    <source>
        <dbReference type="Proteomes" id="UP000549971"/>
    </source>
</evidence>
<organism evidence="1 2">
    <name type="scientific">Kribbella italica</name>
    <dbReference type="NCBI Taxonomy" id="1540520"/>
    <lineage>
        <taxon>Bacteria</taxon>
        <taxon>Bacillati</taxon>
        <taxon>Actinomycetota</taxon>
        <taxon>Actinomycetes</taxon>
        <taxon>Propionibacteriales</taxon>
        <taxon>Kribbellaceae</taxon>
        <taxon>Kribbella</taxon>
    </lineage>
</organism>
<keyword evidence="2" id="KW-1185">Reference proteome</keyword>
<dbReference type="EMBL" id="JACHMY010000001">
    <property type="protein sequence ID" value="MBB5839976.1"/>
    <property type="molecule type" value="Genomic_DNA"/>
</dbReference>
<dbReference type="Gene3D" id="3.40.50.300">
    <property type="entry name" value="P-loop containing nucleotide triphosphate hydrolases"/>
    <property type="match status" value="1"/>
</dbReference>
<gene>
    <name evidence="1" type="ORF">HDA39_006710</name>
</gene>
<protein>
    <submittedName>
        <fullName evidence="1">Ribose 1,5-bisphosphokinase PhnN</fullName>
    </submittedName>
</protein>
<proteinExistence type="predicted"/>
<name>A0A7W9JD47_9ACTN</name>